<name>A0A0R1K5H9_9LACO</name>
<evidence type="ECO:0000313" key="1">
    <source>
        <dbReference type="EMBL" id="KRK78862.1"/>
    </source>
</evidence>
<dbReference type="Pfam" id="PF07751">
    <property type="entry name" value="Abi_2"/>
    <property type="match status" value="1"/>
</dbReference>
<protein>
    <submittedName>
        <fullName evidence="1">Abi family protein</fullName>
    </submittedName>
</protein>
<dbReference type="PATRIC" id="fig|1423775.4.peg.1250"/>
<gene>
    <name evidence="1" type="ORF">FD03_GL001220</name>
</gene>
<dbReference type="InterPro" id="IPR011664">
    <property type="entry name" value="Abi_system_AbiD/AbiF-like"/>
</dbReference>
<organism evidence="1 2">
    <name type="scientific">Companilactobacillus nodensis DSM 19682 = JCM 14932 = NBRC 107160</name>
    <dbReference type="NCBI Taxonomy" id="1423775"/>
    <lineage>
        <taxon>Bacteria</taxon>
        <taxon>Bacillati</taxon>
        <taxon>Bacillota</taxon>
        <taxon>Bacilli</taxon>
        <taxon>Lactobacillales</taxon>
        <taxon>Lactobacillaceae</taxon>
        <taxon>Companilactobacillus</taxon>
    </lineage>
</organism>
<sequence length="300" mass="35717">MDNKLTYDEMILKMKSENIRFDLCTEKGAKRFLQNYNDYYKLTLYLNNFSKTNKKYDNLDFQYLVTLINVDKSLKMILFKMSLDIERAVKTKIMDLITNDNRENGYRIVTDFKKYNPLGYEQTIGYISKTQINGINIPTDTDTVIPIWILLESMSFGTLCRFVIFYYKRSKLSKLKDIRNTLLYCKNIRNLTAHDNCFINNLFNSKNSKNKITRYIDDLNKKTYKLDNNLLYNSKINDIMCLFYIYSVYVQPLNKNHFIYDHILDLTATRMNDPQFVSCLGIKKMQFVLNKLIDFNLKID</sequence>
<evidence type="ECO:0000313" key="2">
    <source>
        <dbReference type="Proteomes" id="UP000051248"/>
    </source>
</evidence>
<dbReference type="Proteomes" id="UP000051248">
    <property type="component" value="Unassembled WGS sequence"/>
</dbReference>
<dbReference type="RefSeq" id="WP_025024683.1">
    <property type="nucleotide sequence ID" value="NZ_AZDZ01000019.1"/>
</dbReference>
<proteinExistence type="predicted"/>
<dbReference type="OrthoDB" id="5363652at2"/>
<dbReference type="STRING" id="1423775.FD03_GL001220"/>
<reference evidence="1 2" key="1">
    <citation type="journal article" date="2015" name="Genome Announc.">
        <title>Expanding the biotechnology potential of lactobacilli through comparative genomics of 213 strains and associated genera.</title>
        <authorList>
            <person name="Sun Z."/>
            <person name="Harris H.M."/>
            <person name="McCann A."/>
            <person name="Guo C."/>
            <person name="Argimon S."/>
            <person name="Zhang W."/>
            <person name="Yang X."/>
            <person name="Jeffery I.B."/>
            <person name="Cooney J.C."/>
            <person name="Kagawa T.F."/>
            <person name="Liu W."/>
            <person name="Song Y."/>
            <person name="Salvetti E."/>
            <person name="Wrobel A."/>
            <person name="Rasinkangas P."/>
            <person name="Parkhill J."/>
            <person name="Rea M.C."/>
            <person name="O'Sullivan O."/>
            <person name="Ritari J."/>
            <person name="Douillard F.P."/>
            <person name="Paul Ross R."/>
            <person name="Yang R."/>
            <person name="Briner A.E."/>
            <person name="Felis G.E."/>
            <person name="de Vos W.M."/>
            <person name="Barrangou R."/>
            <person name="Klaenhammer T.R."/>
            <person name="Caufield P.W."/>
            <person name="Cui Y."/>
            <person name="Zhang H."/>
            <person name="O'Toole P.W."/>
        </authorList>
    </citation>
    <scope>NUCLEOTIDE SEQUENCE [LARGE SCALE GENOMIC DNA]</scope>
    <source>
        <strain evidence="1 2">DSM 19682</strain>
    </source>
</reference>
<accession>A0A0R1K5H9</accession>
<dbReference type="AlphaFoldDB" id="A0A0R1K5H9"/>
<keyword evidence="2" id="KW-1185">Reference proteome</keyword>
<comment type="caution">
    <text evidence="1">The sequence shown here is derived from an EMBL/GenBank/DDBJ whole genome shotgun (WGS) entry which is preliminary data.</text>
</comment>
<dbReference type="EMBL" id="AZDZ01000019">
    <property type="protein sequence ID" value="KRK78862.1"/>
    <property type="molecule type" value="Genomic_DNA"/>
</dbReference>